<comment type="caution">
    <text evidence="4">The sequence shown here is derived from an EMBL/GenBank/DDBJ whole genome shotgun (WGS) entry which is preliminary data.</text>
</comment>
<name>A0ABR5N737_BRECH</name>
<comment type="similarity">
    <text evidence="1 2">Belongs to the metallophosphoesterase superfamily. YfcE family.</text>
</comment>
<dbReference type="Gene3D" id="3.60.21.10">
    <property type="match status" value="1"/>
</dbReference>
<dbReference type="EMBL" id="LJJB01000010">
    <property type="protein sequence ID" value="KQL46448.1"/>
    <property type="molecule type" value="Genomic_DNA"/>
</dbReference>
<keyword evidence="2" id="KW-0479">Metal-binding</keyword>
<dbReference type="RefSeq" id="WP_055745540.1">
    <property type="nucleotide sequence ID" value="NZ_LJJB01000010.1"/>
</dbReference>
<evidence type="ECO:0000256" key="1">
    <source>
        <dbReference type="ARBA" id="ARBA00008950"/>
    </source>
</evidence>
<dbReference type="PIRSF" id="PIRSF000883">
    <property type="entry name" value="Pesterase_MJ0912"/>
    <property type="match status" value="1"/>
</dbReference>
<dbReference type="EC" id="3.1.4.-" evidence="2"/>
<reference evidence="4 5" key="1">
    <citation type="submission" date="2015-09" db="EMBL/GenBank/DDBJ databases">
        <title>Genome sequencing project for genomic taxonomy and phylogenomics of Bacillus-like bacteria.</title>
        <authorList>
            <person name="Liu B."/>
            <person name="Wang J."/>
            <person name="Zhu Y."/>
            <person name="Liu G."/>
            <person name="Chen Q."/>
            <person name="Chen Z."/>
            <person name="Lan J."/>
            <person name="Che J."/>
            <person name="Ge C."/>
            <person name="Shi H."/>
            <person name="Pan Z."/>
            <person name="Liu X."/>
        </authorList>
    </citation>
    <scope>NUCLEOTIDE SEQUENCE [LARGE SCALE GENOMIC DNA]</scope>
    <source>
        <strain evidence="4 5">DSM 8552</strain>
    </source>
</reference>
<feature type="domain" description="Calcineurin-like phosphoesterase" evidence="3">
    <location>
        <begin position="6"/>
        <end position="179"/>
    </location>
</feature>
<keyword evidence="5" id="KW-1185">Reference proteome</keyword>
<evidence type="ECO:0000259" key="3">
    <source>
        <dbReference type="Pfam" id="PF12850"/>
    </source>
</evidence>
<evidence type="ECO:0000256" key="2">
    <source>
        <dbReference type="RuleBase" id="RU362039"/>
    </source>
</evidence>
<dbReference type="InterPro" id="IPR000979">
    <property type="entry name" value="Phosphodiesterase_MJ0936/Vps29"/>
</dbReference>
<accession>A0ABR5N737</accession>
<organism evidence="4 5">
    <name type="scientific">Brevibacillus choshinensis</name>
    <dbReference type="NCBI Taxonomy" id="54911"/>
    <lineage>
        <taxon>Bacteria</taxon>
        <taxon>Bacillati</taxon>
        <taxon>Bacillota</taxon>
        <taxon>Bacilli</taxon>
        <taxon>Bacillales</taxon>
        <taxon>Paenibacillaceae</taxon>
        <taxon>Brevibacillus</taxon>
    </lineage>
</organism>
<evidence type="ECO:0000313" key="5">
    <source>
        <dbReference type="Proteomes" id="UP000051063"/>
    </source>
</evidence>
<comment type="cofactor">
    <cofactor evidence="2">
        <name>a divalent metal cation</name>
        <dbReference type="ChEBI" id="CHEBI:60240"/>
    </cofactor>
</comment>
<dbReference type="Proteomes" id="UP000051063">
    <property type="component" value="Unassembled WGS sequence"/>
</dbReference>
<dbReference type="PANTHER" id="PTHR42850:SF2">
    <property type="entry name" value="BLL5683 PROTEIN"/>
    <property type="match status" value="1"/>
</dbReference>
<dbReference type="InterPro" id="IPR024654">
    <property type="entry name" value="Calcineurin-like_PHP_lpxH"/>
</dbReference>
<dbReference type="PANTHER" id="PTHR42850">
    <property type="entry name" value="METALLOPHOSPHOESTERASE"/>
    <property type="match status" value="1"/>
</dbReference>
<dbReference type="NCBIfam" id="TIGR00040">
    <property type="entry name" value="yfcE"/>
    <property type="match status" value="1"/>
</dbReference>
<dbReference type="InterPro" id="IPR011152">
    <property type="entry name" value="Pesterase_MJ0912"/>
</dbReference>
<proteinExistence type="inferred from homology"/>
<dbReference type="Pfam" id="PF12850">
    <property type="entry name" value="Metallophos_2"/>
    <property type="match status" value="1"/>
</dbReference>
<protein>
    <recommendedName>
        <fullName evidence="2">Phosphoesterase</fullName>
        <ecNumber evidence="2">3.1.4.-</ecNumber>
    </recommendedName>
</protein>
<dbReference type="SUPFAM" id="SSF56300">
    <property type="entry name" value="Metallo-dependent phosphatases"/>
    <property type="match status" value="1"/>
</dbReference>
<gene>
    <name evidence="4" type="ORF">AN963_16040</name>
</gene>
<sequence>MSIKGIAVLSDVHSNVFALDVVLSDIAERGIDTIVNLGDVLFGPIAPLETAERLMANPNIISIMGNCDRILLQEESESLTFQQVKPLLTSDHLEWIRTFRKTWVYEDILFCHGTPFSDEEYLLEEVIDSGAVGKSLSAVTQQLQSTPQDIIVCGHTHLPKSVQLPDGKLVINPGSVGFPAYFEDAPFPHVMESMSPHAKYAILWHTKHGWKVEQVSLPYDWEQASRIAEEKGRPDYGYAIRTGYAYIPAE</sequence>
<dbReference type="InterPro" id="IPR029052">
    <property type="entry name" value="Metallo-depent_PP-like"/>
</dbReference>
<dbReference type="InterPro" id="IPR050126">
    <property type="entry name" value="Ap4A_hydrolase"/>
</dbReference>
<evidence type="ECO:0000313" key="4">
    <source>
        <dbReference type="EMBL" id="KQL46448.1"/>
    </source>
</evidence>